<dbReference type="OrthoDB" id="2371695at2759"/>
<evidence type="ECO:0000313" key="3">
    <source>
        <dbReference type="Proteomes" id="UP000615446"/>
    </source>
</evidence>
<name>A0A8H3KWL0_9GLOM</name>
<gene>
    <name evidence="2" type="ORF">RCL2_000296500</name>
</gene>
<evidence type="ECO:0000313" key="2">
    <source>
        <dbReference type="EMBL" id="GES75535.1"/>
    </source>
</evidence>
<sequence length="307" mass="34600">MEGVENINSVNTGGTSTASTESQGTLNNLQQQTTARFEASIHAQAHTITTTTVTSSQQNDTNKTQSCWTVIGKSQKITLFFPLDLVSGQNNTEKKNHVFCHVVELTRIFSTITIKGVKMIKVVCETEDAANKVMAKTIVIDNPTKFMSITFANKDLAGALKEEWSMKFLNKTFKIFPSTLTKEKRNHRFNIDDMNAAKENHFAFNNKGLHFADKNALTCHVYGSINHKVRNCSKNNQLKRCYGQQTAYQDIYKRYKVEVPKPKFGFKPIFPSAKDDFISSNMNWADDWNAEFSAKPTPPVSYAKVTQ</sequence>
<comment type="caution">
    <text evidence="2">The sequence shown here is derived from an EMBL/GenBank/DDBJ whole genome shotgun (WGS) entry which is preliminary data.</text>
</comment>
<proteinExistence type="predicted"/>
<feature type="region of interest" description="Disordered" evidence="1">
    <location>
        <begin position="1"/>
        <end position="28"/>
    </location>
</feature>
<dbReference type="Proteomes" id="UP000615446">
    <property type="component" value="Unassembled WGS sequence"/>
</dbReference>
<accession>A0A8H3KWL0</accession>
<evidence type="ECO:0000256" key="1">
    <source>
        <dbReference type="SAM" id="MobiDB-lite"/>
    </source>
</evidence>
<dbReference type="AlphaFoldDB" id="A0A8H3KWL0"/>
<feature type="compositionally biased region" description="Polar residues" evidence="1">
    <location>
        <begin position="1"/>
        <end position="24"/>
    </location>
</feature>
<reference evidence="2" key="1">
    <citation type="submission" date="2019-10" db="EMBL/GenBank/DDBJ databases">
        <title>Conservation and host-specific expression of non-tandemly repeated heterogenous ribosome RNA gene in arbuscular mycorrhizal fungi.</title>
        <authorList>
            <person name="Maeda T."/>
            <person name="Kobayashi Y."/>
            <person name="Nakagawa T."/>
            <person name="Ezawa T."/>
            <person name="Yamaguchi K."/>
            <person name="Bino T."/>
            <person name="Nishimoto Y."/>
            <person name="Shigenobu S."/>
            <person name="Kawaguchi M."/>
        </authorList>
    </citation>
    <scope>NUCLEOTIDE SEQUENCE</scope>
    <source>
        <strain evidence="2">HR1</strain>
    </source>
</reference>
<organism evidence="2 3">
    <name type="scientific">Rhizophagus clarus</name>
    <dbReference type="NCBI Taxonomy" id="94130"/>
    <lineage>
        <taxon>Eukaryota</taxon>
        <taxon>Fungi</taxon>
        <taxon>Fungi incertae sedis</taxon>
        <taxon>Mucoromycota</taxon>
        <taxon>Glomeromycotina</taxon>
        <taxon>Glomeromycetes</taxon>
        <taxon>Glomerales</taxon>
        <taxon>Glomeraceae</taxon>
        <taxon>Rhizophagus</taxon>
    </lineage>
</organism>
<dbReference type="EMBL" id="BLAL01000016">
    <property type="protein sequence ID" value="GES75535.1"/>
    <property type="molecule type" value="Genomic_DNA"/>
</dbReference>
<protein>
    <submittedName>
        <fullName evidence="2">Uncharacterized protein</fullName>
    </submittedName>
</protein>